<evidence type="ECO:0000313" key="4">
    <source>
        <dbReference type="EMBL" id="KAK1737116.1"/>
    </source>
</evidence>
<keyword evidence="5" id="KW-1185">Reference proteome</keyword>
<keyword evidence="3" id="KW-0732">Signal</keyword>
<organism evidence="4 5">
    <name type="scientific">Skeletonema marinoi</name>
    <dbReference type="NCBI Taxonomy" id="267567"/>
    <lineage>
        <taxon>Eukaryota</taxon>
        <taxon>Sar</taxon>
        <taxon>Stramenopiles</taxon>
        <taxon>Ochrophyta</taxon>
        <taxon>Bacillariophyta</taxon>
        <taxon>Coscinodiscophyceae</taxon>
        <taxon>Thalassiosirophycidae</taxon>
        <taxon>Thalassiosirales</taxon>
        <taxon>Skeletonemataceae</taxon>
        <taxon>Skeletonema</taxon>
        <taxon>Skeletonema marinoi-dohrnii complex</taxon>
    </lineage>
</organism>
<accession>A0AAD8Y1E2</accession>
<comment type="caution">
    <text evidence="4">The sequence shown here is derived from an EMBL/GenBank/DDBJ whole genome shotgun (WGS) entry which is preliminary data.</text>
</comment>
<dbReference type="EMBL" id="JATAAI010000026">
    <property type="protein sequence ID" value="KAK1737116.1"/>
    <property type="molecule type" value="Genomic_DNA"/>
</dbReference>
<evidence type="ECO:0000313" key="5">
    <source>
        <dbReference type="Proteomes" id="UP001224775"/>
    </source>
</evidence>
<dbReference type="Proteomes" id="UP001224775">
    <property type="component" value="Unassembled WGS sequence"/>
</dbReference>
<keyword evidence="2" id="KW-0472">Membrane</keyword>
<feature type="compositionally biased region" description="Basic and acidic residues" evidence="1">
    <location>
        <begin position="177"/>
        <end position="187"/>
    </location>
</feature>
<name>A0AAD8Y1E2_9STRA</name>
<feature type="compositionally biased region" description="Acidic residues" evidence="1">
    <location>
        <begin position="136"/>
        <end position="171"/>
    </location>
</feature>
<keyword evidence="2" id="KW-0812">Transmembrane</keyword>
<gene>
    <name evidence="4" type="ORF">QTG54_011983</name>
</gene>
<evidence type="ECO:0000256" key="3">
    <source>
        <dbReference type="SAM" id="SignalP"/>
    </source>
</evidence>
<feature type="chain" id="PRO_5042105092" evidence="3">
    <location>
        <begin position="18"/>
        <end position="297"/>
    </location>
</feature>
<feature type="region of interest" description="Disordered" evidence="1">
    <location>
        <begin position="130"/>
        <end position="187"/>
    </location>
</feature>
<feature type="signal peptide" evidence="3">
    <location>
        <begin position="1"/>
        <end position="17"/>
    </location>
</feature>
<evidence type="ECO:0000256" key="2">
    <source>
        <dbReference type="SAM" id="Phobius"/>
    </source>
</evidence>
<reference evidence="4" key="1">
    <citation type="submission" date="2023-06" db="EMBL/GenBank/DDBJ databases">
        <title>Survivors Of The Sea: Transcriptome response of Skeletonema marinoi to long-term dormancy.</title>
        <authorList>
            <person name="Pinder M.I.M."/>
            <person name="Kourtchenko O."/>
            <person name="Robertson E.K."/>
            <person name="Larsson T."/>
            <person name="Maumus F."/>
            <person name="Osuna-Cruz C.M."/>
            <person name="Vancaester E."/>
            <person name="Stenow R."/>
            <person name="Vandepoele K."/>
            <person name="Ploug H."/>
            <person name="Bruchert V."/>
            <person name="Godhe A."/>
            <person name="Topel M."/>
        </authorList>
    </citation>
    <scope>NUCLEOTIDE SEQUENCE</scope>
    <source>
        <strain evidence="4">R05AC</strain>
    </source>
</reference>
<protein>
    <submittedName>
        <fullName evidence="4">Uncharacterized protein</fullName>
    </submittedName>
</protein>
<sequence length="297" mass="32578">MRTKSLEILAALPFALAFSPTAVRRSSPCSIIRHNLADVSVISNIHGRSASLTVSMASDDEAASSQSSAPKKKRKRKDGQNFSPPPASDVADDSSVEEAADEVIAAAAEPEEPKKTSVVMKVRDIRDIVSGAPEPAEVEEEEEVYVDDDKEDDELGDDEEWEYYDVDEDGNEIIVSNDDKTSDRTGDDSLEQLLADARSMRASTDRDAQQTEEETPIKDKIFDVISTIVTIDFFVVIGLLAWFLLGIFCSSVLKDDTVQILFNNNFERVTQPALGLLMIGSVAGSFGNKDEEEESYL</sequence>
<proteinExistence type="predicted"/>
<feature type="region of interest" description="Disordered" evidence="1">
    <location>
        <begin position="54"/>
        <end position="118"/>
    </location>
</feature>
<feature type="compositionally biased region" description="Acidic residues" evidence="1">
    <location>
        <begin position="90"/>
        <end position="101"/>
    </location>
</feature>
<evidence type="ECO:0000256" key="1">
    <source>
        <dbReference type="SAM" id="MobiDB-lite"/>
    </source>
</evidence>
<feature type="transmembrane region" description="Helical" evidence="2">
    <location>
        <begin position="233"/>
        <end position="253"/>
    </location>
</feature>
<keyword evidence="2" id="KW-1133">Transmembrane helix</keyword>
<dbReference type="AlphaFoldDB" id="A0AAD8Y1E2"/>